<dbReference type="EC" id="2.5.1.17" evidence="1"/>
<keyword evidence="1" id="KW-0808">Transferase</keyword>
<gene>
    <name evidence="2" type="ORF">C1G86_1041</name>
    <name evidence="1" type="ORF">C1G87_1013</name>
</gene>
<dbReference type="InterPro" id="IPR027417">
    <property type="entry name" value="P-loop_NTPase"/>
</dbReference>
<dbReference type="Proteomes" id="UP000249146">
    <property type="component" value="Unassembled WGS sequence"/>
</dbReference>
<name>A0A328EKU4_9CHLR</name>
<dbReference type="EMBL" id="QGLC01000010">
    <property type="protein sequence ID" value="RAL69295.1"/>
    <property type="molecule type" value="Genomic_DNA"/>
</dbReference>
<evidence type="ECO:0000313" key="4">
    <source>
        <dbReference type="Proteomes" id="UP000249146"/>
    </source>
</evidence>
<protein>
    <submittedName>
        <fullName evidence="1">Cob(I)alamin adenosyltransferase</fullName>
        <ecNumber evidence="1">2.5.1.17</ecNumber>
    </submittedName>
</protein>
<dbReference type="Gene3D" id="3.40.50.300">
    <property type="entry name" value="P-loop containing nucleotide triphosphate hydrolases"/>
    <property type="match status" value="1"/>
</dbReference>
<sequence>MNSTQHINKYNTGLVQIFTGDGRGKTSAALVQSCGHPDMG</sequence>
<dbReference type="Proteomes" id="UP000248786">
    <property type="component" value="Unassembled WGS sequence"/>
</dbReference>
<organism evidence="1 4">
    <name type="scientific">Dehalococcoides mccartyi</name>
    <dbReference type="NCBI Taxonomy" id="61435"/>
    <lineage>
        <taxon>Bacteria</taxon>
        <taxon>Bacillati</taxon>
        <taxon>Chloroflexota</taxon>
        <taxon>Dehalococcoidia</taxon>
        <taxon>Dehalococcoidales</taxon>
        <taxon>Dehalococcoidaceae</taxon>
        <taxon>Dehalococcoides</taxon>
    </lineage>
</organism>
<dbReference type="GO" id="GO:0008817">
    <property type="term" value="F:corrinoid adenosyltransferase activity"/>
    <property type="evidence" value="ECO:0007669"/>
    <property type="project" value="UniProtKB-EC"/>
</dbReference>
<evidence type="ECO:0000313" key="2">
    <source>
        <dbReference type="EMBL" id="RAL70479.1"/>
    </source>
</evidence>
<reference evidence="3 4" key="1">
    <citation type="submission" date="2018-05" db="EMBL/GenBank/DDBJ databases">
        <title>Draft genome sequences of Dehalococcoides mccartyi strains RC and KS.</title>
        <authorList>
            <person name="Higgins S.A."/>
            <person name="Padilla-Crespo E."/>
            <person name="Loeffler F.E."/>
        </authorList>
    </citation>
    <scope>NUCLEOTIDE SEQUENCE [LARGE SCALE GENOMIC DNA]</scope>
    <source>
        <strain evidence="2 3">KS</strain>
        <strain evidence="1 4">RC</strain>
    </source>
</reference>
<comment type="caution">
    <text evidence="1">The sequence shown here is derived from an EMBL/GenBank/DDBJ whole genome shotgun (WGS) entry which is preliminary data.</text>
</comment>
<dbReference type="EMBL" id="QGLD01000010">
    <property type="protein sequence ID" value="RAL70479.1"/>
    <property type="molecule type" value="Genomic_DNA"/>
</dbReference>
<proteinExistence type="predicted"/>
<evidence type="ECO:0000313" key="1">
    <source>
        <dbReference type="EMBL" id="RAL69295.1"/>
    </source>
</evidence>
<dbReference type="AlphaFoldDB" id="A0A328EKU4"/>
<evidence type="ECO:0000313" key="3">
    <source>
        <dbReference type="Proteomes" id="UP000248786"/>
    </source>
</evidence>
<accession>A0A328EKU4</accession>